<protein>
    <submittedName>
        <fullName evidence="2">Uncharacterized protein</fullName>
    </submittedName>
</protein>
<name>A0A1Y5PE38_9MYCO</name>
<dbReference type="EMBL" id="FLQS01000017">
    <property type="protein sequence ID" value="SBS75550.1"/>
    <property type="molecule type" value="Genomic_DNA"/>
</dbReference>
<organism evidence="2">
    <name type="scientific">uncultured Mycobacterium sp</name>
    <dbReference type="NCBI Taxonomy" id="171292"/>
    <lineage>
        <taxon>Bacteria</taxon>
        <taxon>Bacillati</taxon>
        <taxon>Actinomycetota</taxon>
        <taxon>Actinomycetes</taxon>
        <taxon>Mycobacteriales</taxon>
        <taxon>Mycobacteriaceae</taxon>
        <taxon>Mycobacterium</taxon>
        <taxon>environmental samples</taxon>
    </lineage>
</organism>
<dbReference type="AlphaFoldDB" id="A0A1Y5PE38"/>
<evidence type="ECO:0000313" key="1">
    <source>
        <dbReference type="EMBL" id="SBS75550.1"/>
    </source>
</evidence>
<proteinExistence type="predicted"/>
<accession>A0A1Y5PE38</accession>
<evidence type="ECO:0000313" key="2">
    <source>
        <dbReference type="EMBL" id="SBS75720.1"/>
    </source>
</evidence>
<reference evidence="2" key="1">
    <citation type="submission" date="2016-03" db="EMBL/GenBank/DDBJ databases">
        <authorList>
            <person name="Ploux O."/>
        </authorList>
    </citation>
    <scope>NUCLEOTIDE SEQUENCE</scope>
    <source>
        <strain evidence="2">UC10</strain>
    </source>
</reference>
<gene>
    <name evidence="1" type="ORF">MHPYR_240010</name>
    <name evidence="2" type="ORF">MHPYR_260047</name>
</gene>
<dbReference type="EMBL" id="FLQS01000019">
    <property type="protein sequence ID" value="SBS75720.1"/>
    <property type="molecule type" value="Genomic_DNA"/>
</dbReference>
<sequence>MCIVTPVSTRTINTGIDPHGVFTGQATQRNLDYPPHALPSPLLSENAPTEADDMVNFRHDLVALDKALLVCDVCRTTSR</sequence>